<evidence type="ECO:0000256" key="3">
    <source>
        <dbReference type="ARBA" id="ARBA00023163"/>
    </source>
</evidence>
<keyword evidence="2" id="KW-0238">DNA-binding</keyword>
<keyword evidence="8" id="KW-1185">Reference proteome</keyword>
<dbReference type="EMBL" id="WJHE01001180">
    <property type="protein sequence ID" value="MST34730.1"/>
    <property type="molecule type" value="Genomic_DNA"/>
</dbReference>
<feature type="compositionally biased region" description="Basic and acidic residues" evidence="4">
    <location>
        <begin position="1"/>
        <end position="16"/>
    </location>
</feature>
<dbReference type="Proteomes" id="UP000437736">
    <property type="component" value="Unassembled WGS sequence"/>
</dbReference>
<dbReference type="InterPro" id="IPR050397">
    <property type="entry name" value="Env_Response_Regulators"/>
</dbReference>
<dbReference type="InterPro" id="IPR000595">
    <property type="entry name" value="cNMP-bd_dom"/>
</dbReference>
<sequence>MTEGHADAACTRDGRRPGGVPVVSTARGRTQLGNRLLDALPLPDRNRVAALLARERGEHKQILYAPGARIEALYFPVDAVASILTTLTDGAGVEIATVGNEGMLGSPVVLGSDAMPSREFCQVRVPGELLRMDRSSFAEVLSQDDPFRHIIQLYVQALFTQIAQQVACNALHSVEERCCRWLLLTHDRVQKDSFPITHEFLAQMLGVRRASVTLAAGALQTAGLVSYRRGEMTIIDREGLEDVSCECYHVLRDEFDRLLGPTLPKGAVAPSATRRSQRPAAKRARRSSARAADG</sequence>
<name>A0ABW9QYP2_9ACTN</name>
<feature type="region of interest" description="Disordered" evidence="4">
    <location>
        <begin position="266"/>
        <end position="294"/>
    </location>
</feature>
<evidence type="ECO:0000313" key="7">
    <source>
        <dbReference type="EMBL" id="MST34730.1"/>
    </source>
</evidence>
<dbReference type="PANTHER" id="PTHR24567:SF74">
    <property type="entry name" value="HTH-TYPE TRANSCRIPTIONAL REGULATOR ARCR"/>
    <property type="match status" value="1"/>
</dbReference>
<dbReference type="Pfam" id="PF00027">
    <property type="entry name" value="cNMP_binding"/>
    <property type="match status" value="1"/>
</dbReference>
<keyword evidence="3" id="KW-0804">Transcription</keyword>
<evidence type="ECO:0000256" key="1">
    <source>
        <dbReference type="ARBA" id="ARBA00023015"/>
    </source>
</evidence>
<accession>A0ABW9QYP2</accession>
<gene>
    <name evidence="7" type="ORF">GHK86_18630</name>
</gene>
<dbReference type="Pfam" id="PF13545">
    <property type="entry name" value="HTH_Crp_2"/>
    <property type="match status" value="1"/>
</dbReference>
<feature type="domain" description="HTH crp-type" evidence="6">
    <location>
        <begin position="172"/>
        <end position="238"/>
    </location>
</feature>
<dbReference type="PROSITE" id="PS51063">
    <property type="entry name" value="HTH_CRP_2"/>
    <property type="match status" value="1"/>
</dbReference>
<dbReference type="InterPro" id="IPR018490">
    <property type="entry name" value="cNMP-bd_dom_sf"/>
</dbReference>
<dbReference type="Gene3D" id="2.60.120.10">
    <property type="entry name" value="Jelly Rolls"/>
    <property type="match status" value="1"/>
</dbReference>
<feature type="region of interest" description="Disordered" evidence="4">
    <location>
        <begin position="1"/>
        <end position="21"/>
    </location>
</feature>
<protein>
    <submittedName>
        <fullName evidence="7">Helix-turn-helix domain-containing protein</fullName>
    </submittedName>
</protein>
<dbReference type="InterPro" id="IPR012318">
    <property type="entry name" value="HTH_CRP"/>
</dbReference>
<feature type="domain" description="Cyclic nucleotide-binding" evidence="5">
    <location>
        <begin position="36"/>
        <end position="141"/>
    </location>
</feature>
<reference evidence="7 8" key="1">
    <citation type="submission" date="2019-11" db="EMBL/GenBank/DDBJ databases">
        <title>Acidiferrimicrobium australis gen. nov., sp. nov., an acidophilic and obligately heterotrophic, member of the Actinobacteria that catalyses dissimilatory oxido- reduction of iron isolated from metal-rich acidic water in Chile.</title>
        <authorList>
            <person name="Gonzalez D."/>
            <person name="Huber K."/>
            <person name="Hedrich S."/>
            <person name="Rojas-Villalobos C."/>
            <person name="Quatrini R."/>
            <person name="Dinamarca M.A."/>
            <person name="Schwarz A."/>
            <person name="Canales C."/>
            <person name="Nancucheo I."/>
        </authorList>
    </citation>
    <scope>NUCLEOTIDE SEQUENCE [LARGE SCALE GENOMIC DNA]</scope>
    <source>
        <strain evidence="7 8">USS-CCA1</strain>
    </source>
</reference>
<evidence type="ECO:0000256" key="2">
    <source>
        <dbReference type="ARBA" id="ARBA00023125"/>
    </source>
</evidence>
<evidence type="ECO:0000259" key="5">
    <source>
        <dbReference type="PROSITE" id="PS50042"/>
    </source>
</evidence>
<dbReference type="PANTHER" id="PTHR24567">
    <property type="entry name" value="CRP FAMILY TRANSCRIPTIONAL REGULATORY PROTEIN"/>
    <property type="match status" value="1"/>
</dbReference>
<dbReference type="InterPro" id="IPR014710">
    <property type="entry name" value="RmlC-like_jellyroll"/>
</dbReference>
<dbReference type="InterPro" id="IPR036390">
    <property type="entry name" value="WH_DNA-bd_sf"/>
</dbReference>
<dbReference type="SUPFAM" id="SSF46785">
    <property type="entry name" value="Winged helix' DNA-binding domain"/>
    <property type="match status" value="1"/>
</dbReference>
<dbReference type="SUPFAM" id="SSF51206">
    <property type="entry name" value="cAMP-binding domain-like"/>
    <property type="match status" value="1"/>
</dbReference>
<dbReference type="SMART" id="SM00100">
    <property type="entry name" value="cNMP"/>
    <property type="match status" value="1"/>
</dbReference>
<evidence type="ECO:0000259" key="6">
    <source>
        <dbReference type="PROSITE" id="PS51063"/>
    </source>
</evidence>
<evidence type="ECO:0000313" key="8">
    <source>
        <dbReference type="Proteomes" id="UP000437736"/>
    </source>
</evidence>
<organism evidence="7 8">
    <name type="scientific">Acidiferrimicrobium australe</name>
    <dbReference type="NCBI Taxonomy" id="2664430"/>
    <lineage>
        <taxon>Bacteria</taxon>
        <taxon>Bacillati</taxon>
        <taxon>Actinomycetota</taxon>
        <taxon>Acidimicrobiia</taxon>
        <taxon>Acidimicrobiales</taxon>
        <taxon>Acidimicrobiaceae</taxon>
        <taxon>Acidiferrimicrobium</taxon>
    </lineage>
</organism>
<feature type="compositionally biased region" description="Basic residues" evidence="4">
    <location>
        <begin position="275"/>
        <end position="288"/>
    </location>
</feature>
<proteinExistence type="predicted"/>
<comment type="caution">
    <text evidence="7">The sequence shown here is derived from an EMBL/GenBank/DDBJ whole genome shotgun (WGS) entry which is preliminary data.</text>
</comment>
<evidence type="ECO:0000256" key="4">
    <source>
        <dbReference type="SAM" id="MobiDB-lite"/>
    </source>
</evidence>
<keyword evidence="1" id="KW-0805">Transcription regulation</keyword>
<dbReference type="PROSITE" id="PS50042">
    <property type="entry name" value="CNMP_BINDING_3"/>
    <property type="match status" value="1"/>
</dbReference>